<sequence length="253" mass="28904">MKLQTTASKLESLSEDQILDSGNGSLEEGEIVEGEQDRLLHYWQDIARGHRVEVPRDMAEPIQQLTTNNNGTHNRETVPFTLISRKEKCGDVLYEKRNYKKAYWACITVKEETYEQSICYGFMRIMRYICQQNSLGSYLGMTLPIVTVLRTNEMHTTLSGAVTVAYYLPSQHQAQPPQPYDTGVVIEQWPATIVYTRAFTGATNETIILNEINILAELLDSPELYVTDSFIVASYTNPAAANRENEMWFFKRP</sequence>
<evidence type="ECO:0000313" key="2">
    <source>
        <dbReference type="Ensembl" id="ENSEEEP00000016723.1"/>
    </source>
</evidence>
<dbReference type="Proteomes" id="UP000314983">
    <property type="component" value="Chromosome 13"/>
</dbReference>
<evidence type="ECO:0008006" key="4">
    <source>
        <dbReference type="Google" id="ProtNLM"/>
    </source>
</evidence>
<comment type="similarity">
    <text evidence="1">Belongs to the HEBP family.</text>
</comment>
<reference evidence="3" key="2">
    <citation type="journal article" date="2017" name="Sci. Adv.">
        <title>A tail of two voltages: Proteomic comparison of the three electric organs of the electric eel.</title>
        <authorList>
            <person name="Traeger L.L."/>
            <person name="Sabat G."/>
            <person name="Barrett-Wilt G.A."/>
            <person name="Wells G.B."/>
            <person name="Sussman M.R."/>
        </authorList>
    </citation>
    <scope>NUCLEOTIDE SEQUENCE [LARGE SCALE GENOMIC DNA]</scope>
</reference>
<evidence type="ECO:0000256" key="1">
    <source>
        <dbReference type="ARBA" id="ARBA00009817"/>
    </source>
</evidence>
<evidence type="ECO:0000313" key="3">
    <source>
        <dbReference type="Proteomes" id="UP000314983"/>
    </source>
</evidence>
<dbReference type="PANTHER" id="PTHR11220">
    <property type="entry name" value="HEME-BINDING PROTEIN-RELATED"/>
    <property type="match status" value="1"/>
</dbReference>
<dbReference type="InterPro" id="IPR006917">
    <property type="entry name" value="SOUL_heme-bd"/>
</dbReference>
<accession>A0A4W4EYM4</accession>
<protein>
    <recommendedName>
        <fullName evidence="4">Heme-binding protein soul3</fullName>
    </recommendedName>
</protein>
<proteinExistence type="inferred from homology"/>
<dbReference type="FunFam" id="3.20.80.10:FF:000007">
    <property type="entry name" value="Heme-binding protein 2"/>
    <property type="match status" value="1"/>
</dbReference>
<name>A0A4W4EYM4_ELEEL</name>
<dbReference type="InterPro" id="IPR011256">
    <property type="entry name" value="Reg_factor_effector_dom_sf"/>
</dbReference>
<organism evidence="2 3">
    <name type="scientific">Electrophorus electricus</name>
    <name type="common">Electric eel</name>
    <name type="synonym">Gymnotus electricus</name>
    <dbReference type="NCBI Taxonomy" id="8005"/>
    <lineage>
        <taxon>Eukaryota</taxon>
        <taxon>Metazoa</taxon>
        <taxon>Chordata</taxon>
        <taxon>Craniata</taxon>
        <taxon>Vertebrata</taxon>
        <taxon>Euteleostomi</taxon>
        <taxon>Actinopterygii</taxon>
        <taxon>Neopterygii</taxon>
        <taxon>Teleostei</taxon>
        <taxon>Ostariophysi</taxon>
        <taxon>Gymnotiformes</taxon>
        <taxon>Gymnotoidei</taxon>
        <taxon>Gymnotidae</taxon>
        <taxon>Electrophorus</taxon>
    </lineage>
</organism>
<dbReference type="SUPFAM" id="SSF55136">
    <property type="entry name" value="Probable bacterial effector-binding domain"/>
    <property type="match status" value="1"/>
</dbReference>
<dbReference type="Pfam" id="PF04832">
    <property type="entry name" value="SOUL"/>
    <property type="match status" value="1"/>
</dbReference>
<reference evidence="2" key="5">
    <citation type="submission" date="2025-09" db="UniProtKB">
        <authorList>
            <consortium name="Ensembl"/>
        </authorList>
    </citation>
    <scope>IDENTIFICATION</scope>
</reference>
<keyword evidence="3" id="KW-1185">Reference proteome</keyword>
<reference evidence="2" key="4">
    <citation type="submission" date="2025-08" db="UniProtKB">
        <authorList>
            <consortium name="Ensembl"/>
        </authorList>
    </citation>
    <scope>IDENTIFICATION</scope>
</reference>
<dbReference type="Ensembl" id="ENSEEET00000016915.2">
    <property type="protein sequence ID" value="ENSEEEP00000016723.1"/>
    <property type="gene ID" value="ENSEEEG00000008287.2"/>
</dbReference>
<dbReference type="GO" id="GO:0020037">
    <property type="term" value="F:heme binding"/>
    <property type="evidence" value="ECO:0007669"/>
    <property type="project" value="TreeGrafter"/>
</dbReference>
<reference evidence="3" key="1">
    <citation type="journal article" date="2014" name="Science">
        <title>Nonhuman genetics. Genomic basis for the convergent evolution of electric organs.</title>
        <authorList>
            <person name="Gallant J.R."/>
            <person name="Traeger L.L."/>
            <person name="Volkening J.D."/>
            <person name="Moffett H."/>
            <person name="Chen P.H."/>
            <person name="Novina C.D."/>
            <person name="Phillips G.N.Jr."/>
            <person name="Anand R."/>
            <person name="Wells G.B."/>
            <person name="Pinch M."/>
            <person name="Guth R."/>
            <person name="Unguez G.A."/>
            <person name="Albert J.S."/>
            <person name="Zakon H.H."/>
            <person name="Samanta M.P."/>
            <person name="Sussman M.R."/>
        </authorList>
    </citation>
    <scope>NUCLEOTIDE SEQUENCE [LARGE SCALE GENOMIC DNA]</scope>
</reference>
<gene>
    <name evidence="2" type="primary">soul3</name>
</gene>
<dbReference type="Gene3D" id="3.20.80.10">
    <property type="entry name" value="Regulatory factor, effector binding domain"/>
    <property type="match status" value="1"/>
</dbReference>
<dbReference type="OMA" id="ETGGCRM"/>
<reference evidence="2" key="3">
    <citation type="submission" date="2020-05" db="EMBL/GenBank/DDBJ databases">
        <title>Electrophorus electricus (electric eel) genome, fEleEle1, primary haplotype.</title>
        <authorList>
            <person name="Myers G."/>
            <person name="Meyer A."/>
            <person name="Fedrigo O."/>
            <person name="Formenti G."/>
            <person name="Rhie A."/>
            <person name="Tracey A."/>
            <person name="Sims Y."/>
            <person name="Jarvis E.D."/>
        </authorList>
    </citation>
    <scope>NUCLEOTIDE SEQUENCE [LARGE SCALE GENOMIC DNA]</scope>
</reference>
<dbReference type="AlphaFoldDB" id="A0A4W4EYM4"/>
<dbReference type="PANTHER" id="PTHR11220:SF7">
    <property type="entry name" value="SOUL PROTEIN"/>
    <property type="match status" value="1"/>
</dbReference>
<dbReference type="GeneTree" id="ENSGT00940000164539"/>